<dbReference type="HOGENOM" id="CLU_1319870_0_0_0"/>
<gene>
    <name evidence="1" type="ordered locus">Rcas_0279</name>
</gene>
<dbReference type="AlphaFoldDB" id="A7NG25"/>
<evidence type="ECO:0000313" key="2">
    <source>
        <dbReference type="Proteomes" id="UP000000263"/>
    </source>
</evidence>
<accession>A7NG25</accession>
<protein>
    <submittedName>
        <fullName evidence="1">Uncharacterized protein</fullName>
    </submittedName>
</protein>
<dbReference type="eggNOG" id="ENOG5032HKP">
    <property type="taxonomic scope" value="Bacteria"/>
</dbReference>
<sequence>MALISYEELATGLEEAWLIAGLHEHAVIESIQPETLDRTYRAELFPEHPEPIGEGWSPPWVELNLVWTAAHQLYSEGRDIAPGPLELAWTYTVDIRSVDRSDAELIRAFNGAVRAALRRVAPDFPPPADYIAVEIRRGYRIDEKPSPVYVQIIGTNVTDLSDLWGQRSSEALRDVLRSELLIVATLLHSLGETFTPGGIGGYRSVDTA</sequence>
<dbReference type="RefSeq" id="WP_011997816.1">
    <property type="nucleotide sequence ID" value="NC_009767.1"/>
</dbReference>
<dbReference type="Proteomes" id="UP000000263">
    <property type="component" value="Chromosome"/>
</dbReference>
<evidence type="ECO:0000313" key="1">
    <source>
        <dbReference type="EMBL" id="ABU56412.1"/>
    </source>
</evidence>
<dbReference type="STRING" id="383372.Rcas_0279"/>
<organism evidence="1 2">
    <name type="scientific">Roseiflexus castenholzii (strain DSM 13941 / HLO8)</name>
    <dbReference type="NCBI Taxonomy" id="383372"/>
    <lineage>
        <taxon>Bacteria</taxon>
        <taxon>Bacillati</taxon>
        <taxon>Chloroflexota</taxon>
        <taxon>Chloroflexia</taxon>
        <taxon>Chloroflexales</taxon>
        <taxon>Roseiflexineae</taxon>
        <taxon>Roseiflexaceae</taxon>
        <taxon>Roseiflexus</taxon>
    </lineage>
</organism>
<reference evidence="1 2" key="1">
    <citation type="submission" date="2007-08" db="EMBL/GenBank/DDBJ databases">
        <title>Complete sequence of Roseiflexus castenholzii DSM 13941.</title>
        <authorList>
            <consortium name="US DOE Joint Genome Institute"/>
            <person name="Copeland A."/>
            <person name="Lucas S."/>
            <person name="Lapidus A."/>
            <person name="Barry K."/>
            <person name="Glavina del Rio T."/>
            <person name="Dalin E."/>
            <person name="Tice H."/>
            <person name="Pitluck S."/>
            <person name="Thompson L.S."/>
            <person name="Brettin T."/>
            <person name="Bruce D."/>
            <person name="Detter J.C."/>
            <person name="Han C."/>
            <person name="Tapia R."/>
            <person name="Schmutz J."/>
            <person name="Larimer F."/>
            <person name="Land M."/>
            <person name="Hauser L."/>
            <person name="Kyrpides N."/>
            <person name="Mikhailova N."/>
            <person name="Bryant D.A."/>
            <person name="Hanada S."/>
            <person name="Tsukatani Y."/>
            <person name="Richardson P."/>
        </authorList>
    </citation>
    <scope>NUCLEOTIDE SEQUENCE [LARGE SCALE GENOMIC DNA]</scope>
    <source>
        <strain evidence="2">DSM 13941 / HLO8</strain>
    </source>
</reference>
<dbReference type="EMBL" id="CP000804">
    <property type="protein sequence ID" value="ABU56412.1"/>
    <property type="molecule type" value="Genomic_DNA"/>
</dbReference>
<dbReference type="OrthoDB" id="152436at2"/>
<keyword evidence="2" id="KW-1185">Reference proteome</keyword>
<name>A7NG25_ROSCS</name>
<dbReference type="KEGG" id="rca:Rcas_0279"/>
<proteinExistence type="predicted"/>